<evidence type="ECO:0000313" key="2">
    <source>
        <dbReference type="Proteomes" id="UP001281147"/>
    </source>
</evidence>
<reference evidence="1" key="1">
    <citation type="submission" date="2023-07" db="EMBL/GenBank/DDBJ databases">
        <title>Black Yeasts Isolated from many extreme environments.</title>
        <authorList>
            <person name="Coleine C."/>
            <person name="Stajich J.E."/>
            <person name="Selbmann L."/>
        </authorList>
    </citation>
    <scope>NUCLEOTIDE SEQUENCE</scope>
    <source>
        <strain evidence="1">CCFEE 5714</strain>
    </source>
</reference>
<gene>
    <name evidence="1" type="ORF">LTR37_004409</name>
</gene>
<sequence>MDSEDGQVFVKASNLAYFVRTHERALANALHLQHQRNKNGQQQATAGTSSNTTSIKLSEALSRPYLSFGSSSSSVKAAKLTLTPHHLFFLLSKFEDLGVDVGPMNVRLENLQYDAAPSNYVSFLGHAPKSRGRQTDTESLKSVSSVRSVMSSMSSLWTTMTMANSAAKAEKQMAQHREDIKYLYSCFTKIPALKLSPDHRARLISGFEEFPFDTAVPLFAFKNVSALEICDLDFRQFHGWDRLSEQLRSLTVKRSNLDDPIDLLQHIVLDDMEKRRKRSFKNQLPATPPTPCGPWPTNSPKARQIELARTYSAPNSPFVPGSSSKGSPQSFVLDRKVSSNGKNSTTSKPRQRSNSPPRTPSSRHDSLTKHGRTGSLKYRRSSGSSGSSTNEMTPRHSTSDLVALGILPPSKWRLLRHLSLAENALTSLTMASLAPVVGTLQSLDLSGNLFTEVPDALASLTHLRALNLSNCMIGSLQTLSRNPLPAITTLNLRSNRLQNLAGIERLLSLERVDVRDNRLRDPMELARLAALPDIVDLYVMKNPFTKTHADYRVTIFNAFRSTPGHLHDVTIDTLGPLYTEKKHMVDRAPEATNVPVVKPPLEDEDEPQAVAGGAPTEAESRTPVSEHQQAPSARHGHRRATSDLGPLAMRRKKKAPRRRIVELSQAESPASATSTPKQPAQQPTLDLTDMPRTPTDSDHPSTPGDTPYHTAPTTQIQHRTPPQRPTLDTSFTSPTPAPKIRDPSDDDLSPAQSPQDLGHSDIYRQKIEALKSELGPNWLTALNEDRLAEEHDKSRGLSPASRTSTIRPDNKSNNDRSVSVSGRTLG</sequence>
<proteinExistence type="predicted"/>
<accession>A0ACC3NMA8</accession>
<comment type="caution">
    <text evidence="1">The sequence shown here is derived from an EMBL/GenBank/DDBJ whole genome shotgun (WGS) entry which is preliminary data.</text>
</comment>
<protein>
    <submittedName>
        <fullName evidence="1">Uncharacterized protein</fullName>
    </submittedName>
</protein>
<name>A0ACC3NMA8_9PEZI</name>
<dbReference type="Proteomes" id="UP001281147">
    <property type="component" value="Unassembled WGS sequence"/>
</dbReference>
<keyword evidence="2" id="KW-1185">Reference proteome</keyword>
<organism evidence="1 2">
    <name type="scientific">Vermiconidia calcicola</name>
    <dbReference type="NCBI Taxonomy" id="1690605"/>
    <lineage>
        <taxon>Eukaryota</taxon>
        <taxon>Fungi</taxon>
        <taxon>Dikarya</taxon>
        <taxon>Ascomycota</taxon>
        <taxon>Pezizomycotina</taxon>
        <taxon>Dothideomycetes</taxon>
        <taxon>Dothideomycetidae</taxon>
        <taxon>Mycosphaerellales</taxon>
        <taxon>Extremaceae</taxon>
        <taxon>Vermiconidia</taxon>
    </lineage>
</organism>
<evidence type="ECO:0000313" key="1">
    <source>
        <dbReference type="EMBL" id="KAK3719551.1"/>
    </source>
</evidence>
<dbReference type="EMBL" id="JAUTXU010000026">
    <property type="protein sequence ID" value="KAK3719551.1"/>
    <property type="molecule type" value="Genomic_DNA"/>
</dbReference>